<evidence type="ECO:0008006" key="4">
    <source>
        <dbReference type="Google" id="ProtNLM"/>
    </source>
</evidence>
<feature type="chain" id="PRO_5011479096" description="Invasion protein IalB, involved in pathogenesis" evidence="1">
    <location>
        <begin position="25"/>
        <end position="176"/>
    </location>
</feature>
<dbReference type="STRING" id="576131.SAMN05444486_10139"/>
<gene>
    <name evidence="2" type="ORF">SAMN05444486_10139</name>
</gene>
<protein>
    <recommendedName>
        <fullName evidence="4">Invasion protein IalB, involved in pathogenesis</fullName>
    </recommendedName>
</protein>
<dbReference type="InterPro" id="IPR010642">
    <property type="entry name" value="Invasion_prot_B"/>
</dbReference>
<keyword evidence="1" id="KW-0732">Signal</keyword>
<keyword evidence="3" id="KW-1185">Reference proteome</keyword>
<organism evidence="2 3">
    <name type="scientific">Lentibacter algarum</name>
    <dbReference type="NCBI Taxonomy" id="576131"/>
    <lineage>
        <taxon>Bacteria</taxon>
        <taxon>Pseudomonadati</taxon>
        <taxon>Pseudomonadota</taxon>
        <taxon>Alphaproteobacteria</taxon>
        <taxon>Rhodobacterales</taxon>
        <taxon>Roseobacteraceae</taxon>
        <taxon>Lentibacter</taxon>
    </lineage>
</organism>
<dbReference type="InterPro" id="IPR038696">
    <property type="entry name" value="IalB_sf"/>
</dbReference>
<sequence length="176" mass="18641">MVLRFAQTMACAACFFAGTTGVYAQETSTNQVATKTAWAVFEDANPKECWAVSSPKETVNSKDGRVVAVRRGDILLMTFFRPAANVTGQLAFTGGYPFAPGSTVNLAIDGASFELFTDGEWAWAASAADDAKIVTALKRGTNAILSARSGRGTLTKDTFSLSGFTAAVEDAEKRCN</sequence>
<dbReference type="Proteomes" id="UP000199026">
    <property type="component" value="Unassembled WGS sequence"/>
</dbReference>
<proteinExistence type="predicted"/>
<dbReference type="Pfam" id="PF06776">
    <property type="entry name" value="IalB"/>
    <property type="match status" value="1"/>
</dbReference>
<evidence type="ECO:0000313" key="3">
    <source>
        <dbReference type="Proteomes" id="UP000199026"/>
    </source>
</evidence>
<reference evidence="2 3" key="1">
    <citation type="submission" date="2016-10" db="EMBL/GenBank/DDBJ databases">
        <authorList>
            <person name="de Groot N.N."/>
        </authorList>
    </citation>
    <scope>NUCLEOTIDE SEQUENCE [LARGE SCALE GENOMIC DNA]</scope>
    <source>
        <strain evidence="2 3">DSM 24677</strain>
    </source>
</reference>
<accession>A0A1H3GUQ9</accession>
<name>A0A1H3GUQ9_9RHOB</name>
<evidence type="ECO:0000256" key="1">
    <source>
        <dbReference type="SAM" id="SignalP"/>
    </source>
</evidence>
<dbReference type="AlphaFoldDB" id="A0A1H3GUQ9"/>
<feature type="signal peptide" evidence="1">
    <location>
        <begin position="1"/>
        <end position="24"/>
    </location>
</feature>
<dbReference type="EMBL" id="FNPR01000001">
    <property type="protein sequence ID" value="SDY06780.1"/>
    <property type="molecule type" value="Genomic_DNA"/>
</dbReference>
<evidence type="ECO:0000313" key="2">
    <source>
        <dbReference type="EMBL" id="SDY06780.1"/>
    </source>
</evidence>
<dbReference type="Gene3D" id="2.60.40.1880">
    <property type="entry name" value="Invasion associated locus B (IalB) protein"/>
    <property type="match status" value="1"/>
</dbReference>